<keyword evidence="3" id="KW-1185">Reference proteome</keyword>
<dbReference type="STRING" id="1629.IV50_GL001444"/>
<dbReference type="RefSeq" id="WP_057747066.1">
    <property type="nucleotide sequence ID" value="NZ_BJLU01000008.1"/>
</dbReference>
<proteinExistence type="predicted"/>
<dbReference type="EMBL" id="JQBM01000005">
    <property type="protein sequence ID" value="KRN45855.1"/>
    <property type="molecule type" value="Genomic_DNA"/>
</dbReference>
<dbReference type="AlphaFoldDB" id="A0A0R2GYS4"/>
<organism evidence="1 3">
    <name type="scientific">Weissella viridescens</name>
    <name type="common">Lactobacillus viridescens</name>
    <dbReference type="NCBI Taxonomy" id="1629"/>
    <lineage>
        <taxon>Bacteria</taxon>
        <taxon>Bacillati</taxon>
        <taxon>Bacillota</taxon>
        <taxon>Bacilli</taxon>
        <taxon>Lactobacillales</taxon>
        <taxon>Lactobacillaceae</taxon>
        <taxon>Weissella</taxon>
    </lineage>
</organism>
<evidence type="ECO:0000313" key="4">
    <source>
        <dbReference type="Proteomes" id="UP000254621"/>
    </source>
</evidence>
<evidence type="ECO:0000313" key="2">
    <source>
        <dbReference type="EMBL" id="SUP52274.1"/>
    </source>
</evidence>
<reference evidence="2 4" key="2">
    <citation type="submission" date="2018-06" db="EMBL/GenBank/DDBJ databases">
        <authorList>
            <consortium name="Pathogen Informatics"/>
            <person name="Doyle S."/>
        </authorList>
    </citation>
    <scope>NUCLEOTIDE SEQUENCE [LARGE SCALE GENOMIC DNA]</scope>
    <source>
        <strain evidence="2 4">NCTC13645</strain>
    </source>
</reference>
<protein>
    <submittedName>
        <fullName evidence="1">Uncharacterized protein</fullName>
    </submittedName>
</protein>
<dbReference type="GeneID" id="86899763"/>
<name>A0A0R2GYS4_WEIVI</name>
<dbReference type="PATRIC" id="fig|1629.5.peg.1458"/>
<dbReference type="Proteomes" id="UP000254621">
    <property type="component" value="Unassembled WGS sequence"/>
</dbReference>
<evidence type="ECO:0000313" key="1">
    <source>
        <dbReference type="EMBL" id="KRN45855.1"/>
    </source>
</evidence>
<dbReference type="Proteomes" id="UP000051992">
    <property type="component" value="Unassembled WGS sequence"/>
</dbReference>
<gene>
    <name evidence="1" type="ORF">IV50_GL001444</name>
    <name evidence="2" type="ORF">NCTC13645_00149</name>
</gene>
<reference evidence="1 3" key="1">
    <citation type="journal article" date="2015" name="Genome Announc.">
        <title>Expanding the biotechnology potential of lactobacilli through comparative genomics of 213 strains and associated genera.</title>
        <authorList>
            <person name="Sun Z."/>
            <person name="Harris H.M."/>
            <person name="McCann A."/>
            <person name="Guo C."/>
            <person name="Argimon S."/>
            <person name="Zhang W."/>
            <person name="Yang X."/>
            <person name="Jeffery I.B."/>
            <person name="Cooney J.C."/>
            <person name="Kagawa T.F."/>
            <person name="Liu W."/>
            <person name="Song Y."/>
            <person name="Salvetti E."/>
            <person name="Wrobel A."/>
            <person name="Rasinkangas P."/>
            <person name="Parkhill J."/>
            <person name="Rea M.C."/>
            <person name="O'Sullivan O."/>
            <person name="Ritari J."/>
            <person name="Douillard F.P."/>
            <person name="Paul Ross R."/>
            <person name="Yang R."/>
            <person name="Briner A.E."/>
            <person name="Felis G.E."/>
            <person name="de Vos W.M."/>
            <person name="Barrangou R."/>
            <person name="Klaenhammer T.R."/>
            <person name="Caufield P.W."/>
            <person name="Cui Y."/>
            <person name="Zhang H."/>
            <person name="O'Toole P.W."/>
        </authorList>
    </citation>
    <scope>NUCLEOTIDE SEQUENCE [LARGE SCALE GENOMIC DNA]</scope>
    <source>
        <strain evidence="1 3">DSM 20410</strain>
    </source>
</reference>
<sequence>MKLKQLAPVMRVQYIGSPTTVHAEEVTEPIARNIYALPNTSFEDLLALGRIFEKLGRENFVHRIVTTKQTLVK</sequence>
<accession>A0A0R2GYS4</accession>
<evidence type="ECO:0000313" key="3">
    <source>
        <dbReference type="Proteomes" id="UP000051992"/>
    </source>
</evidence>
<dbReference type="OrthoDB" id="2148423at2"/>
<dbReference type="EMBL" id="UHIV01000001">
    <property type="protein sequence ID" value="SUP52274.1"/>
    <property type="molecule type" value="Genomic_DNA"/>
</dbReference>